<dbReference type="PANTHER" id="PTHR46429">
    <property type="entry name" value="23S RRNA (GUANOSINE-2'-O-)-METHYLTRANSFERASE RLMB"/>
    <property type="match status" value="1"/>
</dbReference>
<dbReference type="Gene3D" id="3.30.1330.30">
    <property type="match status" value="1"/>
</dbReference>
<dbReference type="GO" id="GO:0006396">
    <property type="term" value="P:RNA processing"/>
    <property type="evidence" value="ECO:0007669"/>
    <property type="project" value="InterPro"/>
</dbReference>
<dbReference type="AlphaFoldDB" id="A0A7R9FTS2"/>
<dbReference type="Proteomes" id="UP000677054">
    <property type="component" value="Unassembled WGS sequence"/>
</dbReference>
<dbReference type="SUPFAM" id="SSF52374">
    <property type="entry name" value="Nucleotidylyl transferase"/>
    <property type="match status" value="1"/>
</dbReference>
<evidence type="ECO:0000256" key="10">
    <source>
        <dbReference type="ARBA" id="ARBA00049929"/>
    </source>
</evidence>
<keyword evidence="4" id="KW-0489">Methyltransferase</keyword>
<feature type="domain" description="RNA 2-O ribose methyltransferase substrate binding" evidence="11">
    <location>
        <begin position="6"/>
        <end position="83"/>
    </location>
</feature>
<dbReference type="GO" id="GO:0032259">
    <property type="term" value="P:methylation"/>
    <property type="evidence" value="ECO:0007669"/>
    <property type="project" value="UniProtKB-KW"/>
</dbReference>
<gene>
    <name evidence="12" type="ORF">DSTB1V02_LOCUS14279</name>
</gene>
<dbReference type="OrthoDB" id="15808at2759"/>
<evidence type="ECO:0000256" key="6">
    <source>
        <dbReference type="ARBA" id="ARBA00022741"/>
    </source>
</evidence>
<evidence type="ECO:0000256" key="9">
    <source>
        <dbReference type="ARBA" id="ARBA00023146"/>
    </source>
</evidence>
<dbReference type="Gene3D" id="3.40.1280.10">
    <property type="match status" value="1"/>
</dbReference>
<dbReference type="InterPro" id="IPR029064">
    <property type="entry name" value="Ribosomal_eL30-like_sf"/>
</dbReference>
<proteinExistence type="inferred from homology"/>
<dbReference type="SUPFAM" id="SSF75217">
    <property type="entry name" value="alpha/beta knot"/>
    <property type="match status" value="1"/>
</dbReference>
<dbReference type="EMBL" id="CAJPEV010010282">
    <property type="protein sequence ID" value="CAG0905946.1"/>
    <property type="molecule type" value="Genomic_DNA"/>
</dbReference>
<comment type="catalytic activity">
    <reaction evidence="10">
        <text>tRNA(Trp) + L-tryptophan + ATP = L-tryptophyl-tRNA(Trp) + AMP + diphosphate + H(+)</text>
        <dbReference type="Rhea" id="RHEA:24080"/>
        <dbReference type="Rhea" id="RHEA-COMP:9671"/>
        <dbReference type="Rhea" id="RHEA-COMP:9705"/>
        <dbReference type="ChEBI" id="CHEBI:15378"/>
        <dbReference type="ChEBI" id="CHEBI:30616"/>
        <dbReference type="ChEBI" id="CHEBI:33019"/>
        <dbReference type="ChEBI" id="CHEBI:57912"/>
        <dbReference type="ChEBI" id="CHEBI:78442"/>
        <dbReference type="ChEBI" id="CHEBI:78535"/>
        <dbReference type="ChEBI" id="CHEBI:456215"/>
        <dbReference type="EC" id="6.1.1.2"/>
    </reaction>
</comment>
<dbReference type="GO" id="GO:0005829">
    <property type="term" value="C:cytosol"/>
    <property type="evidence" value="ECO:0007669"/>
    <property type="project" value="TreeGrafter"/>
</dbReference>
<dbReference type="Gene3D" id="1.10.240.10">
    <property type="entry name" value="Tyrosyl-Transfer RNA Synthetase"/>
    <property type="match status" value="1"/>
</dbReference>
<keyword evidence="7" id="KW-0067">ATP-binding</keyword>
<dbReference type="GO" id="GO:0008173">
    <property type="term" value="F:RNA methyltransferase activity"/>
    <property type="evidence" value="ECO:0007669"/>
    <property type="project" value="InterPro"/>
</dbReference>
<evidence type="ECO:0000256" key="1">
    <source>
        <dbReference type="ARBA" id="ARBA00005594"/>
    </source>
</evidence>
<dbReference type="PRINTS" id="PR01039">
    <property type="entry name" value="TRNASYNTHTRP"/>
</dbReference>
<name>A0A7R9FTS2_9CRUS</name>
<dbReference type="NCBIfam" id="TIGR00186">
    <property type="entry name" value="rRNA_methyl_3"/>
    <property type="match status" value="1"/>
</dbReference>
<organism evidence="12">
    <name type="scientific">Darwinula stevensoni</name>
    <dbReference type="NCBI Taxonomy" id="69355"/>
    <lineage>
        <taxon>Eukaryota</taxon>
        <taxon>Metazoa</taxon>
        <taxon>Ecdysozoa</taxon>
        <taxon>Arthropoda</taxon>
        <taxon>Crustacea</taxon>
        <taxon>Oligostraca</taxon>
        <taxon>Ostracoda</taxon>
        <taxon>Podocopa</taxon>
        <taxon>Podocopida</taxon>
        <taxon>Darwinulocopina</taxon>
        <taxon>Darwinuloidea</taxon>
        <taxon>Darwinulidae</taxon>
        <taxon>Darwinula</taxon>
    </lineage>
</organism>
<dbReference type="Pfam" id="PF00588">
    <property type="entry name" value="SpoU_methylase"/>
    <property type="match status" value="1"/>
</dbReference>
<evidence type="ECO:0000256" key="4">
    <source>
        <dbReference type="ARBA" id="ARBA00022603"/>
    </source>
</evidence>
<dbReference type="FunFam" id="1.10.240.10:FF:000005">
    <property type="entry name" value="Tryptophan--tRNA ligase"/>
    <property type="match status" value="1"/>
</dbReference>
<dbReference type="InterPro" id="IPR013123">
    <property type="entry name" value="SpoU_subst-bd"/>
</dbReference>
<keyword evidence="13" id="KW-1185">Reference proteome</keyword>
<keyword evidence="5" id="KW-0808">Transferase</keyword>
<dbReference type="GO" id="GO:0003723">
    <property type="term" value="F:RNA binding"/>
    <property type="evidence" value="ECO:0007669"/>
    <property type="project" value="InterPro"/>
</dbReference>
<dbReference type="InterPro" id="IPR002306">
    <property type="entry name" value="Trp-tRNA-ligase"/>
</dbReference>
<evidence type="ECO:0000256" key="5">
    <source>
        <dbReference type="ARBA" id="ARBA00022679"/>
    </source>
</evidence>
<dbReference type="InterPro" id="IPR004441">
    <property type="entry name" value="rRNA_MeTrfase_TrmH"/>
</dbReference>
<sequence>MSKEFYIYGRKPIIEILQNKPESLIRIYIREQTTGREIDIIKNLASEKKVLTSGTNEGQIKKFLSDEVNHQGVVALSKPFEYTHLDTWLSEIDMDTRPSVIVLDHLTDVSNVGAIIRSATAAGIDAIIVAELNQAPITSAVYKTSAGTVGRIPVIQVGNINQTMDKLKTAGFWSVGLAMMEPDAENPYSGSTDLWQYDFTDAPNAIVVGSEGEGIRFKTREHCDALIHIPMENNVESLNASVSVAVLMRAHAFKDAEAKNREISVGTFNYPLLMAADIVMYDADIVPVGQDQVQHVEIAREIVRKFHNTWGDGVFIEPEELVVKEVATVPGTDGQKMSKSYNNTIPLFGTDEEIRKAVMSIVTDSGSGVPEHVYAIHKLFKSPGELAQLYQENTGKYKPLKDALYEDIIAYVSPMRERRAYYENNPELVKQILQQGAEKARTRAGEKMKL</sequence>
<keyword evidence="8" id="KW-0648">Protein biosynthesis</keyword>
<keyword evidence="9" id="KW-0030">Aminoacyl-tRNA synthetase</keyword>
<dbReference type="InterPro" id="IPR029028">
    <property type="entry name" value="Alpha/beta_knot_MTases"/>
</dbReference>
<comment type="similarity">
    <text evidence="1">Belongs to the class-I aminoacyl-tRNA synthetase family.</text>
</comment>
<protein>
    <recommendedName>
        <fullName evidence="2">tryptophan--tRNA ligase</fullName>
        <ecNumber evidence="2">6.1.1.2</ecNumber>
    </recommendedName>
</protein>
<keyword evidence="3" id="KW-0436">Ligase</keyword>
<dbReference type="GO" id="GO:0004830">
    <property type="term" value="F:tryptophan-tRNA ligase activity"/>
    <property type="evidence" value="ECO:0007669"/>
    <property type="project" value="UniProtKB-EC"/>
</dbReference>
<keyword evidence="6" id="KW-0547">Nucleotide-binding</keyword>
<dbReference type="InterPro" id="IPR001537">
    <property type="entry name" value="SpoU_MeTrfase"/>
</dbReference>
<dbReference type="InterPro" id="IPR029026">
    <property type="entry name" value="tRNA_m1G_MTases_N"/>
</dbReference>
<dbReference type="EC" id="6.1.1.2" evidence="2"/>
<feature type="non-terminal residue" evidence="12">
    <location>
        <position position="1"/>
    </location>
</feature>
<evidence type="ECO:0000256" key="7">
    <source>
        <dbReference type="ARBA" id="ARBA00022840"/>
    </source>
</evidence>
<dbReference type="SUPFAM" id="SSF55315">
    <property type="entry name" value="L30e-like"/>
    <property type="match status" value="1"/>
</dbReference>
<evidence type="ECO:0000256" key="3">
    <source>
        <dbReference type="ARBA" id="ARBA00022598"/>
    </source>
</evidence>
<accession>A0A7R9FTS2</accession>
<dbReference type="SMART" id="SM00967">
    <property type="entry name" value="SpoU_sub_bind"/>
    <property type="match status" value="1"/>
</dbReference>
<evidence type="ECO:0000313" key="13">
    <source>
        <dbReference type="Proteomes" id="UP000677054"/>
    </source>
</evidence>
<evidence type="ECO:0000256" key="2">
    <source>
        <dbReference type="ARBA" id="ARBA00013161"/>
    </source>
</evidence>
<dbReference type="EMBL" id="LR909800">
    <property type="protein sequence ID" value="CAD7254533.1"/>
    <property type="molecule type" value="Genomic_DNA"/>
</dbReference>
<reference evidence="12" key="1">
    <citation type="submission" date="2020-11" db="EMBL/GenBank/DDBJ databases">
        <authorList>
            <person name="Tran Van P."/>
        </authorList>
    </citation>
    <scope>NUCLEOTIDE SEQUENCE</scope>
</reference>
<evidence type="ECO:0000259" key="11">
    <source>
        <dbReference type="SMART" id="SM00967"/>
    </source>
</evidence>
<evidence type="ECO:0000313" key="12">
    <source>
        <dbReference type="EMBL" id="CAD7254533.1"/>
    </source>
</evidence>
<dbReference type="CDD" id="cd18103">
    <property type="entry name" value="SpoU-like_RlmB"/>
    <property type="match status" value="1"/>
</dbReference>
<dbReference type="Pfam" id="PF08032">
    <property type="entry name" value="SpoU_sub_bind"/>
    <property type="match status" value="1"/>
</dbReference>
<dbReference type="PANTHER" id="PTHR46429:SF1">
    <property type="entry name" value="23S RRNA (GUANOSINE-2'-O-)-METHYLTRANSFERASE RLMB"/>
    <property type="match status" value="1"/>
</dbReference>
<dbReference type="GO" id="GO:0006436">
    <property type="term" value="P:tryptophanyl-tRNA aminoacylation"/>
    <property type="evidence" value="ECO:0007669"/>
    <property type="project" value="InterPro"/>
</dbReference>
<dbReference type="GO" id="GO:0005524">
    <property type="term" value="F:ATP binding"/>
    <property type="evidence" value="ECO:0007669"/>
    <property type="project" value="UniProtKB-KW"/>
</dbReference>
<evidence type="ECO:0000256" key="8">
    <source>
        <dbReference type="ARBA" id="ARBA00022917"/>
    </source>
</evidence>